<keyword evidence="1" id="KW-0812">Transmembrane</keyword>
<evidence type="ECO:0000256" key="1">
    <source>
        <dbReference type="SAM" id="Phobius"/>
    </source>
</evidence>
<reference evidence="2 3" key="1">
    <citation type="submission" date="2023-08" db="EMBL/GenBank/DDBJ databases">
        <title>Implementing the SeqCode for naming new Mesorhizobium species isolated from Vachellia karroo root nodules.</title>
        <authorList>
            <person name="Van Lill M."/>
        </authorList>
    </citation>
    <scope>NUCLEOTIDE SEQUENCE [LARGE SCALE GENOMIC DNA]</scope>
    <source>
        <strain evidence="2 3">VK3E</strain>
    </source>
</reference>
<keyword evidence="1" id="KW-0472">Membrane</keyword>
<feature type="transmembrane region" description="Helical" evidence="1">
    <location>
        <begin position="331"/>
        <end position="351"/>
    </location>
</feature>
<keyword evidence="3" id="KW-1185">Reference proteome</keyword>
<organism evidence="2 3">
    <name type="scientific">Mesorhizobium australafricanum</name>
    <dbReference type="NCBI Taxonomy" id="3072311"/>
    <lineage>
        <taxon>Bacteria</taxon>
        <taxon>Pseudomonadati</taxon>
        <taxon>Pseudomonadota</taxon>
        <taxon>Alphaproteobacteria</taxon>
        <taxon>Hyphomicrobiales</taxon>
        <taxon>Phyllobacteriaceae</taxon>
        <taxon>Mesorhizobium</taxon>
    </lineage>
</organism>
<evidence type="ECO:0000313" key="2">
    <source>
        <dbReference type="EMBL" id="MDX8438494.1"/>
    </source>
</evidence>
<dbReference type="RefSeq" id="WP_320212376.1">
    <property type="nucleotide sequence ID" value="NZ_JAVIIS010000003.1"/>
</dbReference>
<dbReference type="Proteomes" id="UP001272097">
    <property type="component" value="Unassembled WGS sequence"/>
</dbReference>
<comment type="caution">
    <text evidence="2">The sequence shown here is derived from an EMBL/GenBank/DDBJ whole genome shotgun (WGS) entry which is preliminary data.</text>
</comment>
<protein>
    <submittedName>
        <fullName evidence="2">Uncharacterized protein</fullName>
    </submittedName>
</protein>
<name>A0ABU4WR20_9HYPH</name>
<dbReference type="EMBL" id="JAVIIS010000003">
    <property type="protein sequence ID" value="MDX8438494.1"/>
    <property type="molecule type" value="Genomic_DNA"/>
</dbReference>
<gene>
    <name evidence="2" type="ORF">RFM51_02745</name>
</gene>
<accession>A0ABU4WR20</accession>
<evidence type="ECO:0000313" key="3">
    <source>
        <dbReference type="Proteomes" id="UP001272097"/>
    </source>
</evidence>
<keyword evidence="1" id="KW-1133">Transmembrane helix</keyword>
<sequence length="461" mass="51517">MTVVFDPAATPPVEILAVLSLLCPEVVRDIEQNWNASVSDYARHLWRPVARPASGPAIAARSILREALHERLGVIMRPEEIGKALEEFEHRPVIQSGLHCLLLMDRITFDAVLLAWLGAVENGLSAFFGFMGTTMTMETIGREGPGWLDVGYDKINLFGLGRHKLCRKSTCAAGPVSLNTRALEAVGDETDVSRWLGTLLANQDKVFGTVADALTALNEDLIANWDRSGMTLPVFIDDRLAAAAMARHLEHDDGLLSRLLIEPARRQRLDSALQEAVSSPFGRFLPNATDYFWGIREERVRKLVLTNGHLIEPDRPHGLSIPFERLHLRQALLDGVLLPNLFLMFLVLAILPRVRVVGGLRQIGYVALFHSILLAVLDENAPEERDLAAELQVRENAWGMRVIDEKISVREQLAGLPQGALFPELLRQYRLRTLAETTDDLRLVREDARWRKIGRAEIKAT</sequence>
<proteinExistence type="predicted"/>